<name>A0A8H7DN41_9AGAR</name>
<reference evidence="1" key="1">
    <citation type="submission" date="2020-05" db="EMBL/GenBank/DDBJ databases">
        <title>Mycena genomes resolve the evolution of fungal bioluminescence.</title>
        <authorList>
            <person name="Tsai I.J."/>
        </authorList>
    </citation>
    <scope>NUCLEOTIDE SEQUENCE</scope>
    <source>
        <strain evidence="1">160909Yilan</strain>
    </source>
</reference>
<proteinExistence type="predicted"/>
<evidence type="ECO:0000313" key="1">
    <source>
        <dbReference type="EMBL" id="KAF7377276.1"/>
    </source>
</evidence>
<dbReference type="SUPFAM" id="SSF52047">
    <property type="entry name" value="RNI-like"/>
    <property type="match status" value="1"/>
</dbReference>
<accession>A0A8H7DN41</accession>
<dbReference type="AlphaFoldDB" id="A0A8H7DN41"/>
<dbReference type="EMBL" id="JACAZH010000001">
    <property type="protein sequence ID" value="KAF7377276.1"/>
    <property type="molecule type" value="Genomic_DNA"/>
</dbReference>
<gene>
    <name evidence="1" type="ORF">MSAN_00147900</name>
</gene>
<evidence type="ECO:0000313" key="2">
    <source>
        <dbReference type="Proteomes" id="UP000623467"/>
    </source>
</evidence>
<dbReference type="InterPro" id="IPR032675">
    <property type="entry name" value="LRR_dom_sf"/>
</dbReference>
<comment type="caution">
    <text evidence="1">The sequence shown here is derived from an EMBL/GenBank/DDBJ whole genome shotgun (WGS) entry which is preliminary data.</text>
</comment>
<organism evidence="1 2">
    <name type="scientific">Mycena sanguinolenta</name>
    <dbReference type="NCBI Taxonomy" id="230812"/>
    <lineage>
        <taxon>Eukaryota</taxon>
        <taxon>Fungi</taxon>
        <taxon>Dikarya</taxon>
        <taxon>Basidiomycota</taxon>
        <taxon>Agaricomycotina</taxon>
        <taxon>Agaricomycetes</taxon>
        <taxon>Agaricomycetidae</taxon>
        <taxon>Agaricales</taxon>
        <taxon>Marasmiineae</taxon>
        <taxon>Mycenaceae</taxon>
        <taxon>Mycena</taxon>
    </lineage>
</organism>
<protein>
    <submittedName>
        <fullName evidence="1">F-box domain-containing protein</fullName>
    </submittedName>
</protein>
<dbReference type="Proteomes" id="UP000623467">
    <property type="component" value="Unassembled WGS sequence"/>
</dbReference>
<keyword evidence="2" id="KW-1185">Reference proteome</keyword>
<dbReference type="OrthoDB" id="3365698at2759"/>
<sequence length="520" mass="58820">MQLFEFHDPSIRDRLRGNIPPSDTDKSEIQLSIYLAKSHLAESEARHATRYTDVALRTYIRDYSSLLGPIRRIPTEVLQLIFVHPDLHDREWIGPLMMTIYRPETIGMVCHHWREVVRSTPLLWTSLRISLRYGQCSDLRQLRMRLELSKNYPLSISFNSVYSYEEDEVPELRKHVLAVEKITAEIVHHAERWAQLKVPLNYDFLALLSSARGRLLRLEKLGFGDSGSIDTPNNSMLSQIKIFEDAPKLRSLSVKGRAVIMNLPTLPWNQLTRITAPHHSSLATEKILQLSSNLRDVVLYLDRGFMPRPSHPRRGPGIRTVVLNGMDSAMVFGLTDALASMETPGLKEIHLMRCSWSPLGSIPSLVRRSSCSLETLVLDRTRVRPGELLALFPTIPTIGTLVLVHNYPNTVTNILLEGLTPSLSDVNVCVLPALHTLVLKGAYLCSTDKLVTLLESRMRSQHPIVNLDIALHDRDLDATDLERCAVLLGAVATYLPRVLSVYAGKPGWNPEDSRYFLETI</sequence>
<dbReference type="Gene3D" id="3.80.10.10">
    <property type="entry name" value="Ribonuclease Inhibitor"/>
    <property type="match status" value="1"/>
</dbReference>